<accession>A0A8D9LE43</accession>
<comment type="caution">
    <text evidence="2">The sequence shown here is derived from an EMBL/GenBank/DDBJ whole genome shotgun (WGS) entry which is preliminary data.</text>
</comment>
<feature type="domain" description="Polysaccharide pyruvyl transferase" evidence="1">
    <location>
        <begin position="28"/>
        <end position="304"/>
    </location>
</feature>
<proteinExistence type="predicted"/>
<dbReference type="RefSeq" id="WP_009274989.1">
    <property type="nucleotide sequence ID" value="NZ_CAXSSW010000001.1"/>
</dbReference>
<keyword evidence="2" id="KW-0808">Transferase</keyword>
<dbReference type="Pfam" id="PF04230">
    <property type="entry name" value="PS_pyruv_trans"/>
    <property type="match status" value="1"/>
</dbReference>
<dbReference type="GO" id="GO:0016740">
    <property type="term" value="F:transferase activity"/>
    <property type="evidence" value="ECO:0007669"/>
    <property type="project" value="UniProtKB-KW"/>
</dbReference>
<protein>
    <submittedName>
        <fullName evidence="2">Polysaccharide pyruvyl transferase</fullName>
    </submittedName>
</protein>
<gene>
    <name evidence="2" type="ORF">ERS852380_04247</name>
</gene>
<evidence type="ECO:0000313" key="2">
    <source>
        <dbReference type="EMBL" id="CUP26000.1"/>
    </source>
</evidence>
<organism evidence="2 3">
    <name type="scientific">Parabacteroides distasonis</name>
    <dbReference type="NCBI Taxonomy" id="823"/>
    <lineage>
        <taxon>Bacteria</taxon>
        <taxon>Pseudomonadati</taxon>
        <taxon>Bacteroidota</taxon>
        <taxon>Bacteroidia</taxon>
        <taxon>Bacteroidales</taxon>
        <taxon>Tannerellaceae</taxon>
        <taxon>Parabacteroides</taxon>
    </lineage>
</organism>
<dbReference type="Proteomes" id="UP000095455">
    <property type="component" value="Unassembled WGS sequence"/>
</dbReference>
<sequence>MAKIVIATILDNINTGTFLQALALGVCVRKLGHNPVLVNYSRPHLRFVYLVKNVFRNQSKSFFRKGLSIINISLEQILRMRLKHIVRKVIPMCSLNTLSKIDDRNTIYMTGSDQVWNNEYNRGIDPVFYLDFAPQHAKKIAYAASIGQNSLSDIEKESMRSALKCYACLTVREDLAKAQLTELGYDSTQVLDPTLLLSKEEWLSVFKKSSFIKVEPFLLVYSVEWNNDDLIMKLAKDIASLRGLKIYVYSTSWNVKSVKCDKRFVFGTPDLFISLFSKADYVIVSSFHGTAFSINFNKQFLAVLPDKYSSRSVSILNKFNLSRRMYNGETAINDIDYTPVNAILSTERNKSMSILAKMVN</sequence>
<evidence type="ECO:0000313" key="3">
    <source>
        <dbReference type="Proteomes" id="UP000095455"/>
    </source>
</evidence>
<name>A0A8D9LE43_PARDI</name>
<dbReference type="AlphaFoldDB" id="A0A8D9LE43"/>
<reference evidence="2 3" key="1">
    <citation type="submission" date="2015-09" db="EMBL/GenBank/DDBJ databases">
        <authorList>
            <consortium name="Pathogen Informatics"/>
        </authorList>
    </citation>
    <scope>NUCLEOTIDE SEQUENCE [LARGE SCALE GENOMIC DNA]</scope>
    <source>
        <strain evidence="2 3">2789STDY5608822</strain>
    </source>
</reference>
<evidence type="ECO:0000259" key="1">
    <source>
        <dbReference type="Pfam" id="PF04230"/>
    </source>
</evidence>
<dbReference type="InterPro" id="IPR007345">
    <property type="entry name" value="Polysacch_pyruvyl_Trfase"/>
</dbReference>
<dbReference type="EMBL" id="CYYK01000024">
    <property type="protein sequence ID" value="CUP26000.1"/>
    <property type="molecule type" value="Genomic_DNA"/>
</dbReference>